<comment type="caution">
    <text evidence="2">The sequence shown here is derived from an EMBL/GenBank/DDBJ whole genome shotgun (WGS) entry which is preliminary data.</text>
</comment>
<dbReference type="Proteomes" id="UP000684084">
    <property type="component" value="Unassembled WGS sequence"/>
</dbReference>
<dbReference type="OrthoDB" id="2467873at2759"/>
<sequence length="278" mass="32566">MSIPKVSEDNGPFRLVVPSSLYSQQSRMVPPIRNVIVHSELMSITRTAEPYRSNVRIAEPYRSNVRTAKLYRRELAPIIREPYSSNWTRDRKKEKNLVRDSEDEMEVDEEEALVRPKILFQYKDNHRLHRNNRLNEKKACRVKGAKSLFDKNDEKLENYDRKELLNVLNDNRYHSPEYSESDEEQPDGASNWTYVEQNTLADTNFSEPETPIQMMENLIIAEDAEVLAEMDEIVVIEDSELTGIKELEPMGMEESEPMGVEESLETEDETDKWYKFVL</sequence>
<gene>
    <name evidence="2" type="ORF">CHRIB12_LOCUS8891</name>
</gene>
<evidence type="ECO:0000313" key="2">
    <source>
        <dbReference type="EMBL" id="CAB5361988.1"/>
    </source>
</evidence>
<evidence type="ECO:0000256" key="1">
    <source>
        <dbReference type="SAM" id="MobiDB-lite"/>
    </source>
</evidence>
<name>A0A916E5D9_9GLOM</name>
<reference evidence="2" key="1">
    <citation type="submission" date="2020-05" db="EMBL/GenBank/DDBJ databases">
        <authorList>
            <person name="Rincon C."/>
            <person name="Sanders R I."/>
            <person name="Robbins C."/>
            <person name="Chaturvedi A."/>
        </authorList>
    </citation>
    <scope>NUCLEOTIDE SEQUENCE</scope>
    <source>
        <strain evidence="2">CHB12</strain>
    </source>
</reference>
<feature type="region of interest" description="Disordered" evidence="1">
    <location>
        <begin position="251"/>
        <end position="271"/>
    </location>
</feature>
<accession>A0A916E5D9</accession>
<proteinExistence type="predicted"/>
<organism evidence="2 3">
    <name type="scientific">Rhizophagus irregularis</name>
    <dbReference type="NCBI Taxonomy" id="588596"/>
    <lineage>
        <taxon>Eukaryota</taxon>
        <taxon>Fungi</taxon>
        <taxon>Fungi incertae sedis</taxon>
        <taxon>Mucoromycota</taxon>
        <taxon>Glomeromycotina</taxon>
        <taxon>Glomeromycetes</taxon>
        <taxon>Glomerales</taxon>
        <taxon>Glomeraceae</taxon>
        <taxon>Rhizophagus</taxon>
    </lineage>
</organism>
<dbReference type="EMBL" id="CAGKOT010000017">
    <property type="protein sequence ID" value="CAB5361988.1"/>
    <property type="molecule type" value="Genomic_DNA"/>
</dbReference>
<protein>
    <submittedName>
        <fullName evidence="2">Uncharacterized protein</fullName>
    </submittedName>
</protein>
<evidence type="ECO:0000313" key="3">
    <source>
        <dbReference type="Proteomes" id="UP000684084"/>
    </source>
</evidence>
<dbReference type="AlphaFoldDB" id="A0A916E5D9"/>
<dbReference type="VEuPathDB" id="FungiDB:RhiirFUN_001822"/>